<dbReference type="PROSITE" id="PS00028">
    <property type="entry name" value="ZINC_FINGER_C2H2_1"/>
    <property type="match status" value="1"/>
</dbReference>
<evidence type="ECO:0000313" key="4">
    <source>
        <dbReference type="EMBL" id="KAE9406668.1"/>
    </source>
</evidence>
<keyword evidence="1" id="KW-0863">Zinc-finger</keyword>
<sequence>MISTSVYFPNGIEDPSFVSSKTAQGTDNLELLLPDFDDGIQLQFSRQLQPDWQAQEETRLIPPSLNHRPIPGQAVNPTPPQYGITWAAPSSISEPFSPLYELGSQWYSVSQAAEATASQHDLAPPPSNFTQSSRSVSPPLSPIPSSSKRAGPGSNCPECGGRLRSKQSLRNHIEAKHKKNKPNTCVHCKAKFSYHQSWRRHDRKSRCPVIHGQARASPT</sequence>
<dbReference type="EMBL" id="ML769400">
    <property type="protein sequence ID" value="KAE9406668.1"/>
    <property type="molecule type" value="Genomic_DNA"/>
</dbReference>
<dbReference type="Proteomes" id="UP000799118">
    <property type="component" value="Unassembled WGS sequence"/>
</dbReference>
<keyword evidence="5" id="KW-1185">Reference proteome</keyword>
<feature type="compositionally biased region" description="Low complexity" evidence="2">
    <location>
        <begin position="132"/>
        <end position="147"/>
    </location>
</feature>
<dbReference type="OrthoDB" id="9411774at2759"/>
<dbReference type="InterPro" id="IPR013087">
    <property type="entry name" value="Znf_C2H2_type"/>
</dbReference>
<accession>A0A6A4IBK1</accession>
<organism evidence="4 5">
    <name type="scientific">Gymnopus androsaceus JB14</name>
    <dbReference type="NCBI Taxonomy" id="1447944"/>
    <lineage>
        <taxon>Eukaryota</taxon>
        <taxon>Fungi</taxon>
        <taxon>Dikarya</taxon>
        <taxon>Basidiomycota</taxon>
        <taxon>Agaricomycotina</taxon>
        <taxon>Agaricomycetes</taxon>
        <taxon>Agaricomycetidae</taxon>
        <taxon>Agaricales</taxon>
        <taxon>Marasmiineae</taxon>
        <taxon>Omphalotaceae</taxon>
        <taxon>Gymnopus</taxon>
    </lineage>
</organism>
<dbReference type="PROSITE" id="PS50157">
    <property type="entry name" value="ZINC_FINGER_C2H2_2"/>
    <property type="match status" value="1"/>
</dbReference>
<keyword evidence="1" id="KW-0479">Metal-binding</keyword>
<dbReference type="SUPFAM" id="SSF57667">
    <property type="entry name" value="beta-beta-alpha zinc fingers"/>
    <property type="match status" value="1"/>
</dbReference>
<evidence type="ECO:0000256" key="1">
    <source>
        <dbReference type="PROSITE-ProRule" id="PRU00042"/>
    </source>
</evidence>
<evidence type="ECO:0000259" key="3">
    <source>
        <dbReference type="PROSITE" id="PS50157"/>
    </source>
</evidence>
<feature type="domain" description="C2H2-type" evidence="3">
    <location>
        <begin position="154"/>
        <end position="182"/>
    </location>
</feature>
<feature type="region of interest" description="Disordered" evidence="2">
    <location>
        <begin position="117"/>
        <end position="163"/>
    </location>
</feature>
<protein>
    <recommendedName>
        <fullName evidence="3">C2H2-type domain-containing protein</fullName>
    </recommendedName>
</protein>
<name>A0A6A4IBK1_9AGAR</name>
<dbReference type="AlphaFoldDB" id="A0A6A4IBK1"/>
<dbReference type="GO" id="GO:0008270">
    <property type="term" value="F:zinc ion binding"/>
    <property type="evidence" value="ECO:0007669"/>
    <property type="project" value="UniProtKB-KW"/>
</dbReference>
<proteinExistence type="predicted"/>
<keyword evidence="1" id="KW-0862">Zinc</keyword>
<dbReference type="Gene3D" id="3.30.160.60">
    <property type="entry name" value="Classic Zinc Finger"/>
    <property type="match status" value="1"/>
</dbReference>
<dbReference type="InterPro" id="IPR036236">
    <property type="entry name" value="Znf_C2H2_sf"/>
</dbReference>
<evidence type="ECO:0000313" key="5">
    <source>
        <dbReference type="Proteomes" id="UP000799118"/>
    </source>
</evidence>
<gene>
    <name evidence="4" type="ORF">BT96DRAFT_971694</name>
</gene>
<reference evidence="4" key="1">
    <citation type="journal article" date="2019" name="Environ. Microbiol.">
        <title>Fungal ecological strategies reflected in gene transcription - a case study of two litter decomposers.</title>
        <authorList>
            <person name="Barbi F."/>
            <person name="Kohler A."/>
            <person name="Barry K."/>
            <person name="Baskaran P."/>
            <person name="Daum C."/>
            <person name="Fauchery L."/>
            <person name="Ihrmark K."/>
            <person name="Kuo A."/>
            <person name="LaButti K."/>
            <person name="Lipzen A."/>
            <person name="Morin E."/>
            <person name="Grigoriev I.V."/>
            <person name="Henrissat B."/>
            <person name="Lindahl B."/>
            <person name="Martin F."/>
        </authorList>
    </citation>
    <scope>NUCLEOTIDE SEQUENCE</scope>
    <source>
        <strain evidence="4">JB14</strain>
    </source>
</reference>
<evidence type="ECO:0000256" key="2">
    <source>
        <dbReference type="SAM" id="MobiDB-lite"/>
    </source>
</evidence>